<proteinExistence type="predicted"/>
<protein>
    <submittedName>
        <fullName evidence="2">Uncharacterized protein</fullName>
    </submittedName>
</protein>
<organism evidence="2 3">
    <name type="scientific">Fusarium acutatum</name>
    <dbReference type="NCBI Taxonomy" id="78861"/>
    <lineage>
        <taxon>Eukaryota</taxon>
        <taxon>Fungi</taxon>
        <taxon>Dikarya</taxon>
        <taxon>Ascomycota</taxon>
        <taxon>Pezizomycotina</taxon>
        <taxon>Sordariomycetes</taxon>
        <taxon>Hypocreomycetidae</taxon>
        <taxon>Hypocreales</taxon>
        <taxon>Nectriaceae</taxon>
        <taxon>Fusarium</taxon>
        <taxon>Fusarium fujikuroi species complex</taxon>
    </lineage>
</organism>
<feature type="region of interest" description="Disordered" evidence="1">
    <location>
        <begin position="38"/>
        <end position="76"/>
    </location>
</feature>
<evidence type="ECO:0000256" key="1">
    <source>
        <dbReference type="SAM" id="MobiDB-lite"/>
    </source>
</evidence>
<dbReference type="OrthoDB" id="5096462at2759"/>
<dbReference type="Proteomes" id="UP000536711">
    <property type="component" value="Unassembled WGS sequence"/>
</dbReference>
<name>A0A8H4NAP8_9HYPO</name>
<sequence>MLTLASLPLHEVKAALPGRATRMNQWTFFNKKIETFKAQPNDGSAPSTPVKKATSGKPILPLWSQAGPKAQDSVDHPTNVEPVAQVVTNQTYQAQQVLTGNFIPMNEGYYIGLGDGEKRPLPGRAPNPQAQAHICIGGDYAPQISNSGKRRAS</sequence>
<comment type="caution">
    <text evidence="2">The sequence shown here is derived from an EMBL/GenBank/DDBJ whole genome shotgun (WGS) entry which is preliminary data.</text>
</comment>
<dbReference type="AlphaFoldDB" id="A0A8H4NAP8"/>
<accession>A0A8H4NAP8</accession>
<dbReference type="EMBL" id="JAADJF010000580">
    <property type="protein sequence ID" value="KAF4415268.1"/>
    <property type="molecule type" value="Genomic_DNA"/>
</dbReference>
<keyword evidence="3" id="KW-1185">Reference proteome</keyword>
<evidence type="ECO:0000313" key="3">
    <source>
        <dbReference type="Proteomes" id="UP000536711"/>
    </source>
</evidence>
<gene>
    <name evidence="2" type="ORF">FACUT_13536</name>
</gene>
<reference evidence="2 3" key="1">
    <citation type="submission" date="2020-01" db="EMBL/GenBank/DDBJ databases">
        <title>Identification and distribution of gene clusters putatively required for synthesis of sphingolipid metabolism inhibitors in phylogenetically diverse species of the filamentous fungus Fusarium.</title>
        <authorList>
            <person name="Kim H.-S."/>
            <person name="Busman M."/>
            <person name="Brown D.W."/>
            <person name="Divon H."/>
            <person name="Uhlig S."/>
            <person name="Proctor R.H."/>
        </authorList>
    </citation>
    <scope>NUCLEOTIDE SEQUENCE [LARGE SCALE GENOMIC DNA]</scope>
    <source>
        <strain evidence="2 3">NRRL 13308</strain>
    </source>
</reference>
<evidence type="ECO:0000313" key="2">
    <source>
        <dbReference type="EMBL" id="KAF4415268.1"/>
    </source>
</evidence>